<accession>A0A482WGY1</accession>
<dbReference type="GO" id="GO:0008017">
    <property type="term" value="F:microtubule binding"/>
    <property type="evidence" value="ECO:0007669"/>
    <property type="project" value="InterPro"/>
</dbReference>
<feature type="non-terminal residue" evidence="3">
    <location>
        <position position="304"/>
    </location>
</feature>
<evidence type="ECO:0000256" key="1">
    <source>
        <dbReference type="SAM" id="Coils"/>
    </source>
</evidence>
<dbReference type="PANTHER" id="PTHR18935:SF8">
    <property type="entry name" value="GOLGIN SUBFAMILY A MEMBER 4-LIKE ISOFORM X1"/>
    <property type="match status" value="1"/>
</dbReference>
<feature type="region of interest" description="Disordered" evidence="2">
    <location>
        <begin position="239"/>
        <end position="304"/>
    </location>
</feature>
<comment type="caution">
    <text evidence="3">The sequence shown here is derived from an EMBL/GenBank/DDBJ whole genome shotgun (WGS) entry which is preliminary data.</text>
</comment>
<sequence>MSTPRAWKQEAADLRKAVEKERGAAEAAEAEAASLREALDGERRAVRALRRDLQRQLKVAREAEATKTNDLLQQLRNKLTLELTEAVKNEREVAIKSTTVELQRLYQTQETELRKEFSRKEEDLRRQLREALAHSRHPEASADPLQTSAKQGMAAPCPPAADILALRALNKRLETRVQELEEAERRSADTVRSQYEEHTMREAEQQKMARRETHLLLEKLKSRDRSIENLQKEMTTLKARLDETRNVRDRFDSEKPGESPRLGIKRPNTRNSGLPPEVMRARSSRMKDNNSNELNDEQQSCKNS</sequence>
<feature type="coiled-coil region" evidence="1">
    <location>
        <begin position="11"/>
        <end position="66"/>
    </location>
</feature>
<name>A0A482WGY1_LAOST</name>
<dbReference type="GO" id="GO:0019900">
    <property type="term" value="F:kinase binding"/>
    <property type="evidence" value="ECO:0007669"/>
    <property type="project" value="InterPro"/>
</dbReference>
<evidence type="ECO:0000313" key="3">
    <source>
        <dbReference type="EMBL" id="RZF32552.1"/>
    </source>
</evidence>
<organism evidence="3 4">
    <name type="scientific">Laodelphax striatellus</name>
    <name type="common">Small brown planthopper</name>
    <name type="synonym">Delphax striatella</name>
    <dbReference type="NCBI Taxonomy" id="195883"/>
    <lineage>
        <taxon>Eukaryota</taxon>
        <taxon>Metazoa</taxon>
        <taxon>Ecdysozoa</taxon>
        <taxon>Arthropoda</taxon>
        <taxon>Hexapoda</taxon>
        <taxon>Insecta</taxon>
        <taxon>Pterygota</taxon>
        <taxon>Neoptera</taxon>
        <taxon>Paraneoptera</taxon>
        <taxon>Hemiptera</taxon>
        <taxon>Auchenorrhyncha</taxon>
        <taxon>Fulgoroidea</taxon>
        <taxon>Delphacidae</taxon>
        <taxon>Criomorphinae</taxon>
        <taxon>Laodelphax</taxon>
    </lineage>
</organism>
<reference evidence="3 4" key="1">
    <citation type="journal article" date="2017" name="Gigascience">
        <title>Genome sequence of the small brown planthopper, Laodelphax striatellus.</title>
        <authorList>
            <person name="Zhu J."/>
            <person name="Jiang F."/>
            <person name="Wang X."/>
            <person name="Yang P."/>
            <person name="Bao Y."/>
            <person name="Zhao W."/>
            <person name="Wang W."/>
            <person name="Lu H."/>
            <person name="Wang Q."/>
            <person name="Cui N."/>
            <person name="Li J."/>
            <person name="Chen X."/>
            <person name="Luo L."/>
            <person name="Yu J."/>
            <person name="Kang L."/>
            <person name="Cui F."/>
        </authorList>
    </citation>
    <scope>NUCLEOTIDE SEQUENCE [LARGE SCALE GENOMIC DNA]</scope>
    <source>
        <strain evidence="3">Lst14</strain>
    </source>
</reference>
<dbReference type="Proteomes" id="UP000291343">
    <property type="component" value="Unassembled WGS sequence"/>
</dbReference>
<evidence type="ECO:0000313" key="4">
    <source>
        <dbReference type="Proteomes" id="UP000291343"/>
    </source>
</evidence>
<keyword evidence="4" id="KW-1185">Reference proteome</keyword>
<gene>
    <name evidence="3" type="ORF">LSTR_LSTR006547</name>
</gene>
<keyword evidence="1" id="KW-0175">Coiled coil</keyword>
<feature type="compositionally biased region" description="Basic and acidic residues" evidence="2">
    <location>
        <begin position="239"/>
        <end position="258"/>
    </location>
</feature>
<dbReference type="PANTHER" id="PTHR18935">
    <property type="entry name" value="GOLGIN SUBFAMILY A MEMBER 4-LIKE ISOFORM X1"/>
    <property type="match status" value="1"/>
</dbReference>
<dbReference type="OrthoDB" id="6424487at2759"/>
<evidence type="ECO:0000256" key="2">
    <source>
        <dbReference type="SAM" id="MobiDB-lite"/>
    </source>
</evidence>
<protein>
    <submittedName>
        <fullName evidence="3">Uncharacterized protein</fullName>
    </submittedName>
</protein>
<feature type="region of interest" description="Disordered" evidence="2">
    <location>
        <begin position="132"/>
        <end position="154"/>
    </location>
</feature>
<dbReference type="SMR" id="A0A482WGY1"/>
<dbReference type="InterPro" id="IPR024836">
    <property type="entry name" value="JAKMIP"/>
</dbReference>
<feature type="region of interest" description="Disordered" evidence="2">
    <location>
        <begin position="180"/>
        <end position="207"/>
    </location>
</feature>
<dbReference type="InParanoid" id="A0A482WGY1"/>
<feature type="compositionally biased region" description="Polar residues" evidence="2">
    <location>
        <begin position="291"/>
        <end position="304"/>
    </location>
</feature>
<dbReference type="AlphaFoldDB" id="A0A482WGY1"/>
<dbReference type="EMBL" id="QKKF02036668">
    <property type="protein sequence ID" value="RZF32552.1"/>
    <property type="molecule type" value="Genomic_DNA"/>
</dbReference>
<proteinExistence type="predicted"/>